<dbReference type="EMBL" id="AZTB01000072">
    <property type="protein sequence ID" value="KGG79629.1"/>
    <property type="molecule type" value="Genomic_DNA"/>
</dbReference>
<protein>
    <submittedName>
        <fullName evidence="2">Uncharacterized protein</fullName>
    </submittedName>
</protein>
<evidence type="ECO:0000256" key="1">
    <source>
        <dbReference type="SAM" id="MobiDB-lite"/>
    </source>
</evidence>
<dbReference type="Proteomes" id="UP000029622">
    <property type="component" value="Unassembled WGS sequence"/>
</dbReference>
<sequence length="329" mass="36044">MEDRFLNNAVPRLSAQSFNYVNVINDCIPVLNKAVKNVINTTSLSVNDMVDLIQALGINYTSHSGTGHSGTGGGSGGGSSSSSSSSSSKSEKTSDEVNVPEDSEKPVTGTLDEKGMIVKIDNGITKVSLKEENVISLIEELAKTVKKLKEERKVQLVLEISGAKDLNLSVSLPSKAISKLLENNIDLIIKSDDIEYNIPADAINSEDILKDAVLEIKSREINKDEAKAINEIAEKEGNVAMILDFSLQINSKKEVKSLTKFNNYIVLKINVKGLEDQNKLGIYYLNEGTKELEFVGGKIRDNKLIMRTNHFSKYAIIEFNKQFTDIAGN</sequence>
<organism evidence="2 3">
    <name type="scientific">Caloranaerobacter azorensis H53214</name>
    <dbReference type="NCBI Taxonomy" id="1156417"/>
    <lineage>
        <taxon>Bacteria</taxon>
        <taxon>Bacillati</taxon>
        <taxon>Bacillota</taxon>
        <taxon>Tissierellia</taxon>
        <taxon>Tissierellales</taxon>
        <taxon>Thermohalobacteraceae</taxon>
        <taxon>Caloranaerobacter</taxon>
    </lineage>
</organism>
<accession>A0A096CSY0</accession>
<feature type="region of interest" description="Disordered" evidence="1">
    <location>
        <begin position="66"/>
        <end position="110"/>
    </location>
</feature>
<evidence type="ECO:0000313" key="3">
    <source>
        <dbReference type="Proteomes" id="UP000029622"/>
    </source>
</evidence>
<dbReference type="STRING" id="1156417.Y919_10860"/>
<proteinExistence type="predicted"/>
<dbReference type="AlphaFoldDB" id="A0A096CSY0"/>
<reference evidence="2 3" key="1">
    <citation type="submission" date="2013-12" db="EMBL/GenBank/DDBJ databases">
        <title>Draft genome sequence of Caloranaerobacter sp. H53214.</title>
        <authorList>
            <person name="Jiang L.J."/>
            <person name="Shao Z.Z."/>
            <person name="Long M.N."/>
        </authorList>
    </citation>
    <scope>NUCLEOTIDE SEQUENCE [LARGE SCALE GENOMIC DNA]</scope>
    <source>
        <strain evidence="2 3">H53214</strain>
    </source>
</reference>
<dbReference type="RefSeq" id="WP_156099432.1">
    <property type="nucleotide sequence ID" value="NZ_AZTB01000072.1"/>
</dbReference>
<evidence type="ECO:0000313" key="2">
    <source>
        <dbReference type="EMBL" id="KGG79629.1"/>
    </source>
</evidence>
<name>A0A096CSY0_9FIRM</name>
<comment type="caution">
    <text evidence="2">The sequence shown here is derived from an EMBL/GenBank/DDBJ whole genome shotgun (WGS) entry which is preliminary data.</text>
</comment>
<feature type="compositionally biased region" description="Gly residues" evidence="1">
    <location>
        <begin position="67"/>
        <end position="79"/>
    </location>
</feature>
<gene>
    <name evidence="2" type="ORF">Y919_10860</name>
</gene>